<evidence type="ECO:0000256" key="1">
    <source>
        <dbReference type="SAM" id="Phobius"/>
    </source>
</evidence>
<dbReference type="RefSeq" id="XP_040739614.1">
    <property type="nucleotide sequence ID" value="XM_040883159.1"/>
</dbReference>
<reference evidence="2 3" key="1">
    <citation type="submission" date="2016-07" db="EMBL/GenBank/DDBJ databases">
        <title>Pervasive Adenine N6-methylation of Active Genes in Fungi.</title>
        <authorList>
            <consortium name="DOE Joint Genome Institute"/>
            <person name="Mondo S.J."/>
            <person name="Dannebaum R.O."/>
            <person name="Kuo R.C."/>
            <person name="Labutti K."/>
            <person name="Haridas S."/>
            <person name="Kuo A."/>
            <person name="Salamov A."/>
            <person name="Ahrendt S.R."/>
            <person name="Lipzen A."/>
            <person name="Sullivan W."/>
            <person name="Andreopoulos W.B."/>
            <person name="Clum A."/>
            <person name="Lindquist E."/>
            <person name="Daum C."/>
            <person name="Ramamoorthy G.K."/>
            <person name="Gryganskyi A."/>
            <person name="Culley D."/>
            <person name="Magnuson J.K."/>
            <person name="James T.Y."/>
            <person name="O'Malley M.A."/>
            <person name="Stajich J.E."/>
            <person name="Spatafora J.W."/>
            <person name="Visel A."/>
            <person name="Grigoriev I.V."/>
        </authorList>
    </citation>
    <scope>NUCLEOTIDE SEQUENCE [LARGE SCALE GENOMIC DNA]</scope>
    <source>
        <strain evidence="2 3">ATCC 12442</strain>
    </source>
</reference>
<dbReference type="GeneID" id="63799807"/>
<evidence type="ECO:0000313" key="3">
    <source>
        <dbReference type="Proteomes" id="UP000193922"/>
    </source>
</evidence>
<organism evidence="2 3">
    <name type="scientific">Linderina pennispora</name>
    <dbReference type="NCBI Taxonomy" id="61395"/>
    <lineage>
        <taxon>Eukaryota</taxon>
        <taxon>Fungi</taxon>
        <taxon>Fungi incertae sedis</taxon>
        <taxon>Zoopagomycota</taxon>
        <taxon>Kickxellomycotina</taxon>
        <taxon>Kickxellomycetes</taxon>
        <taxon>Kickxellales</taxon>
        <taxon>Kickxellaceae</taxon>
        <taxon>Linderina</taxon>
    </lineage>
</organism>
<dbReference type="Proteomes" id="UP000193922">
    <property type="component" value="Unassembled WGS sequence"/>
</dbReference>
<dbReference type="AlphaFoldDB" id="A0A1Y1VWN0"/>
<protein>
    <submittedName>
        <fullName evidence="2">Uncharacterized protein</fullName>
    </submittedName>
</protein>
<keyword evidence="3" id="KW-1185">Reference proteome</keyword>
<sequence>MPLGRAGVPMGRDSGLQTNALICMSIHPTHASGHFGLMSSFRMEASGRFPLCQSAFRTGPGHGAHGLAVLPAFPHPLLTLALMFWLPLRDARDLLLTKELLFGPAIKAHFLCIAFALLAAETGRELW</sequence>
<feature type="transmembrane region" description="Helical" evidence="1">
    <location>
        <begin position="67"/>
        <end position="88"/>
    </location>
</feature>
<feature type="transmembrane region" description="Helical" evidence="1">
    <location>
        <begin position="100"/>
        <end position="120"/>
    </location>
</feature>
<proteinExistence type="predicted"/>
<keyword evidence="1" id="KW-0812">Transmembrane</keyword>
<keyword evidence="1" id="KW-0472">Membrane</keyword>
<dbReference type="EMBL" id="MCFD01000031">
    <property type="protein sequence ID" value="ORX65396.1"/>
    <property type="molecule type" value="Genomic_DNA"/>
</dbReference>
<comment type="caution">
    <text evidence="2">The sequence shown here is derived from an EMBL/GenBank/DDBJ whole genome shotgun (WGS) entry which is preliminary data.</text>
</comment>
<accession>A0A1Y1VWN0</accession>
<evidence type="ECO:0000313" key="2">
    <source>
        <dbReference type="EMBL" id="ORX65396.1"/>
    </source>
</evidence>
<name>A0A1Y1VWN0_9FUNG</name>
<keyword evidence="1" id="KW-1133">Transmembrane helix</keyword>
<gene>
    <name evidence="2" type="ORF">DL89DRAFT_116180</name>
</gene>